<dbReference type="Pfam" id="PF00530">
    <property type="entry name" value="SRCR"/>
    <property type="match status" value="1"/>
</dbReference>
<dbReference type="SMART" id="SM00202">
    <property type="entry name" value="SR"/>
    <property type="match status" value="1"/>
</dbReference>
<reference evidence="14" key="1">
    <citation type="journal article" date="2020" name="Nat. Ecol. Evol.">
        <title>Deeply conserved synteny resolves early events in vertebrate evolution.</title>
        <authorList>
            <person name="Simakov O."/>
            <person name="Marletaz F."/>
            <person name="Yue J.X."/>
            <person name="O'Connell B."/>
            <person name="Jenkins J."/>
            <person name="Brandt A."/>
            <person name="Calef R."/>
            <person name="Tung C.H."/>
            <person name="Huang T.K."/>
            <person name="Schmutz J."/>
            <person name="Satoh N."/>
            <person name="Yu J.K."/>
            <person name="Putnam N.H."/>
            <person name="Green R.E."/>
            <person name="Rokhsar D.S."/>
        </authorList>
    </citation>
    <scope>NUCLEOTIDE SEQUENCE [LARGE SCALE GENOMIC DNA]</scope>
    <source>
        <strain evidence="14">S238N-H82</strain>
    </source>
</reference>
<feature type="domain" description="SRCR" evidence="12">
    <location>
        <begin position="181"/>
        <end position="283"/>
    </location>
</feature>
<keyword evidence="3 9" id="KW-1015">Disulfide bond</keyword>
<evidence type="ECO:0000256" key="9">
    <source>
        <dbReference type="PROSITE-ProRule" id="PRU00196"/>
    </source>
</evidence>
<organism evidence="14 15">
    <name type="scientific">Branchiostoma floridae</name>
    <name type="common">Florida lancelet</name>
    <name type="synonym">Amphioxus</name>
    <dbReference type="NCBI Taxonomy" id="7739"/>
    <lineage>
        <taxon>Eukaryota</taxon>
        <taxon>Metazoa</taxon>
        <taxon>Chordata</taxon>
        <taxon>Cephalochordata</taxon>
        <taxon>Leptocardii</taxon>
        <taxon>Amphioxiformes</taxon>
        <taxon>Branchiostomatidae</taxon>
        <taxon>Branchiostoma</taxon>
    </lineage>
</organism>
<evidence type="ECO:0000256" key="3">
    <source>
        <dbReference type="ARBA" id="ARBA00023157"/>
    </source>
</evidence>
<dbReference type="SMART" id="SM00321">
    <property type="entry name" value="WSC"/>
    <property type="match status" value="1"/>
</dbReference>
<feature type="transmembrane region" description="Helical" evidence="11">
    <location>
        <begin position="290"/>
        <end position="313"/>
    </location>
</feature>
<feature type="compositionally biased region" description="Pro residues" evidence="10">
    <location>
        <begin position="372"/>
        <end position="382"/>
    </location>
</feature>
<comment type="subunit">
    <text evidence="7">Interacts with LGALS1 and laminin.</text>
</comment>
<evidence type="ECO:0000256" key="6">
    <source>
        <dbReference type="ARBA" id="ARBA00058074"/>
    </source>
</evidence>
<keyword evidence="4" id="KW-0675">Receptor</keyword>
<dbReference type="GO" id="GO:0016020">
    <property type="term" value="C:membrane"/>
    <property type="evidence" value="ECO:0007669"/>
    <property type="project" value="InterPro"/>
</dbReference>
<keyword evidence="11" id="KW-0812">Transmembrane</keyword>
<feature type="disulfide bond" evidence="9">
    <location>
        <begin position="208"/>
        <end position="272"/>
    </location>
</feature>
<dbReference type="PROSITE" id="PS50287">
    <property type="entry name" value="SRCR_2"/>
    <property type="match status" value="1"/>
</dbReference>
<evidence type="ECO:0000256" key="11">
    <source>
        <dbReference type="SAM" id="Phobius"/>
    </source>
</evidence>
<dbReference type="PANTHER" id="PTHR48071:SF18">
    <property type="entry name" value="DELETED IN MALIGNANT BRAIN TUMORS 1 PROTEIN-RELATED"/>
    <property type="match status" value="1"/>
</dbReference>
<dbReference type="InterPro" id="IPR036772">
    <property type="entry name" value="SRCR-like_dom_sf"/>
</dbReference>
<dbReference type="OrthoDB" id="536948at2759"/>
<dbReference type="KEGG" id="bfo:118430352"/>
<sequence length="398" mass="42641">MSTSLSYKRSGPNEHEIFEKGSGQVKSRTYHRSSLLAVVAFTSLDLVSIEFSISVTKDRIMAGVWTALLLLTILRGTGAQGDGYEGCYVDQADRNFPDEEKWDGQLTNDRCVSHCRDQGYPYAATEFTFQCFCGTEAQFNNLPAATPDDECSTDCTGNSGEKCGGAWRMSVYAVLALKNEIRLVGGSEWEEGRLEVRTYNTKDWGTVCSDGFDMEDAKVACNMLGFGDPEFIRDTTYFGQGTGDIKMANLGCGGHESSLFDCSYDGPGSGSCTHGDDVGLVCEAVLSAGAIVGIVIGVLVVIIIVVTITCVCCQKNKTPGRVLDTAPPTGGAPMVVHTSSNVMYAPGNATYMQQGVAFPMQPVQTVPYAQPNQPPAQFPAPPAYDQAARPAVGQPLPQ</sequence>
<feature type="disulfide bond" evidence="9">
    <location>
        <begin position="252"/>
        <end position="262"/>
    </location>
</feature>
<evidence type="ECO:0000259" key="12">
    <source>
        <dbReference type="PROSITE" id="PS50287"/>
    </source>
</evidence>
<keyword evidence="11" id="KW-1133">Transmembrane helix</keyword>
<dbReference type="RefSeq" id="XP_035697084.1">
    <property type="nucleotide sequence ID" value="XM_035841191.1"/>
</dbReference>
<keyword evidence="5" id="KW-0325">Glycoprotein</keyword>
<dbReference type="Pfam" id="PF01822">
    <property type="entry name" value="WSC"/>
    <property type="match status" value="1"/>
</dbReference>
<dbReference type="Proteomes" id="UP000001554">
    <property type="component" value="Chromosome 14"/>
</dbReference>
<dbReference type="Gene3D" id="3.10.250.10">
    <property type="entry name" value="SRCR-like domain"/>
    <property type="match status" value="1"/>
</dbReference>
<dbReference type="OMA" id="PYWDIND"/>
<feature type="domain" description="WSC" evidence="13">
    <location>
        <begin position="81"/>
        <end position="175"/>
    </location>
</feature>
<evidence type="ECO:0000313" key="14">
    <source>
        <dbReference type="Proteomes" id="UP000001554"/>
    </source>
</evidence>
<evidence type="ECO:0000256" key="5">
    <source>
        <dbReference type="ARBA" id="ARBA00023180"/>
    </source>
</evidence>
<keyword evidence="2" id="KW-0677">Repeat</keyword>
<dbReference type="FunFam" id="3.10.250.10:FF:000007">
    <property type="entry name" value="Soluble scavenger receptor cysteine-rich domain-containing protein SSC5D"/>
    <property type="match status" value="1"/>
</dbReference>
<reference evidence="15" key="2">
    <citation type="submission" date="2025-08" db="UniProtKB">
        <authorList>
            <consortium name="RefSeq"/>
        </authorList>
    </citation>
    <scope>IDENTIFICATION</scope>
    <source>
        <strain evidence="15">S238N-H82</strain>
        <tissue evidence="15">Testes</tissue>
    </source>
</reference>
<dbReference type="PRINTS" id="PR00258">
    <property type="entry name" value="SPERACTRCPTR"/>
</dbReference>
<accession>A0A9J7NAS4</accession>
<evidence type="ECO:0000256" key="1">
    <source>
        <dbReference type="ARBA" id="ARBA00022729"/>
    </source>
</evidence>
<dbReference type="PANTHER" id="PTHR48071">
    <property type="entry name" value="SRCR DOMAIN-CONTAINING PROTEIN"/>
    <property type="match status" value="1"/>
</dbReference>
<keyword evidence="11" id="KW-0472">Membrane</keyword>
<evidence type="ECO:0000256" key="2">
    <source>
        <dbReference type="ARBA" id="ARBA00022737"/>
    </source>
</evidence>
<feature type="disulfide bond" evidence="9">
    <location>
        <begin position="221"/>
        <end position="282"/>
    </location>
</feature>
<proteinExistence type="predicted"/>
<evidence type="ECO:0000313" key="15">
    <source>
        <dbReference type="RefSeq" id="XP_035697084.1"/>
    </source>
</evidence>
<keyword evidence="1" id="KW-0732">Signal</keyword>
<comment type="function">
    <text evidence="6">Binds to extracellular matrix proteins. Binds to pathogen-associated molecular patterns (PAMPs) present on the cell walls of Gram-positive and Gram-negative bacteria and fungi, behaving as a pattern recognition receptor (PRR). Induces bacterial and fungal aggregation and subsequent inhibition of PAMP-induced cytokine release. Does not possess intrinsic bactericidal activity. May play a role in the innate defense and homeostasis of certain epithelial surfaces.</text>
</comment>
<evidence type="ECO:0000256" key="10">
    <source>
        <dbReference type="SAM" id="MobiDB-lite"/>
    </source>
</evidence>
<dbReference type="AlphaFoldDB" id="A0A9J7NAS4"/>
<dbReference type="InterPro" id="IPR001190">
    <property type="entry name" value="SRCR"/>
</dbReference>
<protein>
    <recommendedName>
        <fullName evidence="8">Soluble scavenger receptor cysteine-rich domain-containing protein SSC5D</fullName>
    </recommendedName>
</protein>
<evidence type="ECO:0000259" key="13">
    <source>
        <dbReference type="PROSITE" id="PS51212"/>
    </source>
</evidence>
<evidence type="ECO:0000256" key="7">
    <source>
        <dbReference type="ARBA" id="ARBA00064153"/>
    </source>
</evidence>
<keyword evidence="14" id="KW-1185">Reference proteome</keyword>
<dbReference type="PROSITE" id="PS51212">
    <property type="entry name" value="WSC"/>
    <property type="match status" value="1"/>
</dbReference>
<dbReference type="InterPro" id="IPR002889">
    <property type="entry name" value="WSC_carb-bd"/>
</dbReference>
<name>A0A9J7NAS4_BRAFL</name>
<dbReference type="SUPFAM" id="SSF56487">
    <property type="entry name" value="SRCR-like"/>
    <property type="match status" value="1"/>
</dbReference>
<evidence type="ECO:0000256" key="8">
    <source>
        <dbReference type="ARBA" id="ARBA00069168"/>
    </source>
</evidence>
<feature type="region of interest" description="Disordered" evidence="10">
    <location>
        <begin position="369"/>
        <end position="398"/>
    </location>
</feature>
<gene>
    <name evidence="15" type="primary">LOC118430352</name>
</gene>
<evidence type="ECO:0000256" key="4">
    <source>
        <dbReference type="ARBA" id="ARBA00023170"/>
    </source>
</evidence>
<dbReference type="GeneID" id="118430352"/>